<gene>
    <name evidence="2" type="ORF">CSSPJE1EN1_LOCUS27051</name>
</gene>
<organism evidence="2 3">
    <name type="scientific">Sphagnum jensenii</name>
    <dbReference type="NCBI Taxonomy" id="128206"/>
    <lineage>
        <taxon>Eukaryota</taxon>
        <taxon>Viridiplantae</taxon>
        <taxon>Streptophyta</taxon>
        <taxon>Embryophyta</taxon>
        <taxon>Bryophyta</taxon>
        <taxon>Sphagnophytina</taxon>
        <taxon>Sphagnopsida</taxon>
        <taxon>Sphagnales</taxon>
        <taxon>Sphagnaceae</taxon>
        <taxon>Sphagnum</taxon>
    </lineage>
</organism>
<name>A0ABP0VB66_9BRYO</name>
<accession>A0ABP0VB66</accession>
<evidence type="ECO:0000259" key="1">
    <source>
        <dbReference type="Pfam" id="PF22936"/>
    </source>
</evidence>
<keyword evidence="3" id="KW-1185">Reference proteome</keyword>
<reference evidence="2" key="1">
    <citation type="submission" date="2024-02" db="EMBL/GenBank/DDBJ databases">
        <authorList>
            <consortium name="ELIXIR-Norway"/>
            <consortium name="Elixir Norway"/>
        </authorList>
    </citation>
    <scope>NUCLEOTIDE SEQUENCE</scope>
</reference>
<protein>
    <recommendedName>
        <fullName evidence="1">Retrovirus-related Pol polyprotein from transposon TNT 1-94-like beta-barrel domain-containing protein</fullName>
    </recommendedName>
</protein>
<feature type="non-terminal residue" evidence="2">
    <location>
        <position position="1"/>
    </location>
</feature>
<dbReference type="Proteomes" id="UP001497444">
    <property type="component" value="Unassembled WGS sequence"/>
</dbReference>
<dbReference type="EMBL" id="CAXAQS010000444">
    <property type="protein sequence ID" value="CAK9251673.1"/>
    <property type="molecule type" value="Genomic_DNA"/>
</dbReference>
<sequence length="95" mass="10728">KLASTTKLYVATLVAKTKGDNLWLIDSNAIKHMAFDPKHFVIYTKCFFFKIVYLGDNLAHEIMGKGNVSIVFLNGQIWGVHDVLHIHVLKTNSIN</sequence>
<feature type="non-terminal residue" evidence="2">
    <location>
        <position position="95"/>
    </location>
</feature>
<evidence type="ECO:0000313" key="2">
    <source>
        <dbReference type="EMBL" id="CAK9251673.1"/>
    </source>
</evidence>
<evidence type="ECO:0000313" key="3">
    <source>
        <dbReference type="Proteomes" id="UP001497444"/>
    </source>
</evidence>
<dbReference type="InterPro" id="IPR054722">
    <property type="entry name" value="PolX-like_BBD"/>
</dbReference>
<proteinExistence type="predicted"/>
<feature type="domain" description="Retrovirus-related Pol polyprotein from transposon TNT 1-94-like beta-barrel" evidence="1">
    <location>
        <begin position="23"/>
        <end position="93"/>
    </location>
</feature>
<dbReference type="Pfam" id="PF22936">
    <property type="entry name" value="Pol_BBD"/>
    <property type="match status" value="1"/>
</dbReference>
<comment type="caution">
    <text evidence="2">The sequence shown here is derived from an EMBL/GenBank/DDBJ whole genome shotgun (WGS) entry which is preliminary data.</text>
</comment>